<feature type="chain" id="PRO_5046456844" evidence="1">
    <location>
        <begin position="36"/>
        <end position="241"/>
    </location>
</feature>
<evidence type="ECO:0000313" key="3">
    <source>
        <dbReference type="Proteomes" id="UP001187221"/>
    </source>
</evidence>
<proteinExistence type="predicted"/>
<keyword evidence="3" id="KW-1185">Reference proteome</keyword>
<dbReference type="InterPro" id="IPR019619">
    <property type="entry name" value="DUF2490"/>
</dbReference>
<dbReference type="RefSeq" id="WP_317974277.1">
    <property type="nucleotide sequence ID" value="NZ_BTFW01000001.1"/>
</dbReference>
<evidence type="ECO:0000313" key="2">
    <source>
        <dbReference type="EMBL" id="GMM60484.1"/>
    </source>
</evidence>
<evidence type="ECO:0000256" key="1">
    <source>
        <dbReference type="SAM" id="SignalP"/>
    </source>
</evidence>
<name>A0ABQ6P7B7_9SPHN</name>
<dbReference type="EMBL" id="BTFW01000001">
    <property type="protein sequence ID" value="GMM60484.1"/>
    <property type="molecule type" value="Genomic_DNA"/>
</dbReference>
<comment type="caution">
    <text evidence="2">The sequence shown here is derived from an EMBL/GenBank/DDBJ whole genome shotgun (WGS) entry which is preliminary data.</text>
</comment>
<sequence>MPSFPSFSGTVLKRGAALALACTPACLLGPVAAHADTDTQAWGGFTVNAKIDDHWRASNETILRTGNARGFYEIENNFMVGYKLNKTITVWLGYTFDPNYLHGDFRVREHRIREQVSFDNFARLGPVRLSGRLRMEQRWRDQGVQGTGWRLRPFIKATLPVADTGRGKVSIVASHESFIDFNKTSYQAVGGEERMRNFIGINAPLTKRLTVEAGYLNQYGIRPGRLDSSDHVASVAFTLSL</sequence>
<keyword evidence="1" id="KW-0732">Signal</keyword>
<dbReference type="Pfam" id="PF10677">
    <property type="entry name" value="DUF2490"/>
    <property type="match status" value="1"/>
</dbReference>
<reference evidence="2 3" key="1">
    <citation type="submission" date="2023-06" db="EMBL/GenBank/DDBJ databases">
        <title>Draft genome sequence of Novosphingobium sp. strain IK01.</title>
        <authorList>
            <person name="Hatamoto M."/>
            <person name="Ikarashi T."/>
            <person name="Yamaguchi T."/>
        </authorList>
    </citation>
    <scope>NUCLEOTIDE SEQUENCE [LARGE SCALE GENOMIC DNA]</scope>
    <source>
        <strain evidence="2 3">IK01</strain>
    </source>
</reference>
<dbReference type="Proteomes" id="UP001187221">
    <property type="component" value="Unassembled WGS sequence"/>
</dbReference>
<feature type="signal peptide" evidence="1">
    <location>
        <begin position="1"/>
        <end position="35"/>
    </location>
</feature>
<gene>
    <name evidence="2" type="ORF">NUTIK01_12610</name>
</gene>
<organism evidence="2 3">
    <name type="scientific">Novosphingobium pituita</name>
    <dbReference type="NCBI Taxonomy" id="3056842"/>
    <lineage>
        <taxon>Bacteria</taxon>
        <taxon>Pseudomonadati</taxon>
        <taxon>Pseudomonadota</taxon>
        <taxon>Alphaproteobacteria</taxon>
        <taxon>Sphingomonadales</taxon>
        <taxon>Sphingomonadaceae</taxon>
        <taxon>Novosphingobium</taxon>
    </lineage>
</organism>
<accession>A0ABQ6P7B7</accession>
<protein>
    <submittedName>
        <fullName evidence="2">DUF2490 domain-containing protein</fullName>
    </submittedName>
</protein>